<evidence type="ECO:0000256" key="6">
    <source>
        <dbReference type="ARBA" id="ARBA00023136"/>
    </source>
</evidence>
<evidence type="ECO:0000259" key="8">
    <source>
        <dbReference type="PROSITE" id="PS50939"/>
    </source>
</evidence>
<dbReference type="Pfam" id="PF16010">
    <property type="entry name" value="CDH-cyt"/>
    <property type="match status" value="1"/>
</dbReference>
<keyword evidence="4" id="KW-0249">Electron transport</keyword>
<feature type="transmembrane region" description="Helical" evidence="7">
    <location>
        <begin position="298"/>
        <end position="322"/>
    </location>
</feature>
<evidence type="ECO:0000313" key="9">
    <source>
        <dbReference type="EMBL" id="PRQ75303.1"/>
    </source>
</evidence>
<dbReference type="InterPro" id="IPR015920">
    <property type="entry name" value="Cellobiose_DH-like_cyt"/>
</dbReference>
<dbReference type="Proteomes" id="UP000239560">
    <property type="component" value="Unassembled WGS sequence"/>
</dbReference>
<dbReference type="PROSITE" id="PS50939">
    <property type="entry name" value="CYTOCHROME_B561"/>
    <property type="match status" value="1"/>
</dbReference>
<dbReference type="AlphaFoldDB" id="A0A2T0ABC2"/>
<feature type="transmembrane region" description="Helical" evidence="7">
    <location>
        <begin position="334"/>
        <end position="354"/>
    </location>
</feature>
<keyword evidence="6 7" id="KW-0472">Membrane</keyword>
<evidence type="ECO:0000256" key="5">
    <source>
        <dbReference type="ARBA" id="ARBA00022989"/>
    </source>
</evidence>
<gene>
    <name evidence="9" type="ORF">AAT19DRAFT_14325</name>
</gene>
<organism evidence="9 10">
    <name type="scientific">Rhodotorula toruloides</name>
    <name type="common">Yeast</name>
    <name type="synonym">Rhodosporidium toruloides</name>
    <dbReference type="NCBI Taxonomy" id="5286"/>
    <lineage>
        <taxon>Eukaryota</taxon>
        <taxon>Fungi</taxon>
        <taxon>Dikarya</taxon>
        <taxon>Basidiomycota</taxon>
        <taxon>Pucciniomycotina</taxon>
        <taxon>Microbotryomycetes</taxon>
        <taxon>Sporidiobolales</taxon>
        <taxon>Sporidiobolaceae</taxon>
        <taxon>Rhodotorula</taxon>
    </lineage>
</organism>
<feature type="transmembrane region" description="Helical" evidence="7">
    <location>
        <begin position="406"/>
        <end position="426"/>
    </location>
</feature>
<comment type="subcellular location">
    <subcellularLocation>
        <location evidence="1">Membrane</location>
    </subcellularLocation>
</comment>
<keyword evidence="5 7" id="KW-1133">Transmembrane helix</keyword>
<dbReference type="InterPro" id="IPR006593">
    <property type="entry name" value="Cyt_b561/ferric_Rdtase_TM"/>
</dbReference>
<keyword evidence="2" id="KW-0813">Transport</keyword>
<evidence type="ECO:0000256" key="1">
    <source>
        <dbReference type="ARBA" id="ARBA00004370"/>
    </source>
</evidence>
<dbReference type="Pfam" id="PF03188">
    <property type="entry name" value="Cytochrom_B561"/>
    <property type="match status" value="1"/>
</dbReference>
<dbReference type="GO" id="GO:0016020">
    <property type="term" value="C:membrane"/>
    <property type="evidence" value="ECO:0007669"/>
    <property type="project" value="UniProtKB-SubCell"/>
</dbReference>
<dbReference type="Gene3D" id="2.60.40.1210">
    <property type="entry name" value="Cellobiose dehydrogenase, cytochrome domain"/>
    <property type="match status" value="1"/>
</dbReference>
<evidence type="ECO:0000256" key="2">
    <source>
        <dbReference type="ARBA" id="ARBA00022448"/>
    </source>
</evidence>
<accession>A0A2T0ABC2</accession>
<evidence type="ECO:0000256" key="4">
    <source>
        <dbReference type="ARBA" id="ARBA00022982"/>
    </source>
</evidence>
<evidence type="ECO:0000313" key="10">
    <source>
        <dbReference type="Proteomes" id="UP000239560"/>
    </source>
</evidence>
<name>A0A2T0ABC2_RHOTO</name>
<feature type="transmembrane region" description="Helical" evidence="7">
    <location>
        <begin position="366"/>
        <end position="385"/>
    </location>
</feature>
<feature type="transmembrane region" description="Helical" evidence="7">
    <location>
        <begin position="453"/>
        <end position="472"/>
    </location>
</feature>
<dbReference type="PANTHER" id="PTHR47797">
    <property type="entry name" value="DEHYDROGENASE, PUTATIVE (AFU_ORTHOLOGUE AFUA_8G05805)-RELATED"/>
    <property type="match status" value="1"/>
</dbReference>
<protein>
    <recommendedName>
        <fullName evidence="8">Cytochrome b561 domain-containing protein</fullName>
    </recommendedName>
</protein>
<dbReference type="SUPFAM" id="SSF49344">
    <property type="entry name" value="CBD9-like"/>
    <property type="match status" value="1"/>
</dbReference>
<feature type="domain" description="Cytochrome b561" evidence="8">
    <location>
        <begin position="263"/>
        <end position="467"/>
    </location>
</feature>
<evidence type="ECO:0000256" key="3">
    <source>
        <dbReference type="ARBA" id="ARBA00022692"/>
    </source>
</evidence>
<dbReference type="OrthoDB" id="19261at2759"/>
<reference evidence="9 10" key="1">
    <citation type="journal article" date="2018" name="Elife">
        <title>Functional genomics of lipid metabolism in the oleaginous yeast Rhodosporidium toruloides.</title>
        <authorList>
            <person name="Coradetti S.T."/>
            <person name="Pinel D."/>
            <person name="Geiselman G."/>
            <person name="Ito M."/>
            <person name="Mondo S."/>
            <person name="Reilly M.C."/>
            <person name="Cheng Y.F."/>
            <person name="Bauer S."/>
            <person name="Grigoriev I."/>
            <person name="Gladden J.M."/>
            <person name="Simmons B.A."/>
            <person name="Brem R."/>
            <person name="Arkin A.P."/>
            <person name="Skerker J.M."/>
        </authorList>
    </citation>
    <scope>NUCLEOTIDE SEQUENCE [LARGE SCALE GENOMIC DNA]</scope>
    <source>
        <strain evidence="9 10">NBRC 0880</strain>
    </source>
</reference>
<comment type="caution">
    <text evidence="9">The sequence shown here is derived from an EMBL/GenBank/DDBJ whole genome shotgun (WGS) entry which is preliminary data.</text>
</comment>
<keyword evidence="3 7" id="KW-0812">Transmembrane</keyword>
<sequence>MGRIPGAQSRISRRYSCFSLFLFPLSRTRSTMLLLAATVLALAAAFATALTGPEVVAVFPSSSSSLKGGTISLPRFDLSIISNGTHALYVANASSTSPTSVGWLGVGHGTAMGDADFLLAWPTVSGSSVNWTLSHRLPNSNALGGHAMPVLASSSAGTSTSTFYTLVPALTTSDSSSPFSSVAFTRLVDPGSTYPTAQGVTNAPLGSGTLDLIYASSSRNPGTPNEGQATFSQHNQPTGVTSLDMSAAYAVAANATSTPPPQTQQAPPPSAAARRRRRIFIAHGAPTSPRSLSLHADAVGAAALGGLAFAIIVPLAILTARFGRERFAWLPPHAALQLLAASMVITTFALAVSQTGNLFADLHQRLGLVLFLLVVLQLLLGYLAHFTLPSALTSCSPSLSRPRPSFARAIHILLGLTILALGWVQIHTGIKKGGEWYRATLGMEEVPRAVRGVFWTLVGLFVLAYVGEWVAAIRRGMRGGKKVAANGEALPLHEAGEGGRKRSRRT</sequence>
<dbReference type="Gene3D" id="1.20.120.1770">
    <property type="match status" value="1"/>
</dbReference>
<dbReference type="EMBL" id="LCTV02000005">
    <property type="protein sequence ID" value="PRQ75303.1"/>
    <property type="molecule type" value="Genomic_DNA"/>
</dbReference>
<proteinExistence type="predicted"/>
<dbReference type="SMART" id="SM00665">
    <property type="entry name" value="B561"/>
    <property type="match status" value="1"/>
</dbReference>
<evidence type="ECO:0000256" key="7">
    <source>
        <dbReference type="SAM" id="Phobius"/>
    </source>
</evidence>
<dbReference type="PANTHER" id="PTHR47797:SF3">
    <property type="entry name" value="CYTOCHROME B561 DOMAIN-CONTAINING PROTEIN"/>
    <property type="match status" value="1"/>
</dbReference>